<dbReference type="AlphaFoldDB" id="A0A6M3LST2"/>
<keyword evidence="2 4" id="KW-0808">Transferase</keyword>
<dbReference type="InterPro" id="IPR029063">
    <property type="entry name" value="SAM-dependent_MTases_sf"/>
</dbReference>
<evidence type="ECO:0000313" key="4">
    <source>
        <dbReference type="EMBL" id="QJA96552.1"/>
    </source>
</evidence>
<dbReference type="SUPFAM" id="SSF53335">
    <property type="entry name" value="S-adenosyl-L-methionine-dependent methyltransferases"/>
    <property type="match status" value="1"/>
</dbReference>
<organism evidence="4">
    <name type="scientific">viral metagenome</name>
    <dbReference type="NCBI Taxonomy" id="1070528"/>
    <lineage>
        <taxon>unclassified sequences</taxon>
        <taxon>metagenomes</taxon>
        <taxon>organismal metagenomes</taxon>
    </lineage>
</organism>
<dbReference type="Pfam" id="PF01555">
    <property type="entry name" value="N6_N4_Mtase"/>
    <property type="match status" value="1"/>
</dbReference>
<dbReference type="InterPro" id="IPR002941">
    <property type="entry name" value="DNA_methylase_N4/N6"/>
</dbReference>
<reference evidence="4" key="1">
    <citation type="submission" date="2020-03" db="EMBL/GenBank/DDBJ databases">
        <title>The deep terrestrial virosphere.</title>
        <authorList>
            <person name="Holmfeldt K."/>
            <person name="Nilsson E."/>
            <person name="Simone D."/>
            <person name="Lopez-Fernandez M."/>
            <person name="Wu X."/>
            <person name="de Brujin I."/>
            <person name="Lundin D."/>
            <person name="Andersson A."/>
            <person name="Bertilsson S."/>
            <person name="Dopson M."/>
        </authorList>
    </citation>
    <scope>NUCLEOTIDE SEQUENCE</scope>
    <source>
        <strain evidence="4">MM415B08046</strain>
    </source>
</reference>
<dbReference type="InterPro" id="IPR001091">
    <property type="entry name" value="RM_Methyltransferase"/>
</dbReference>
<keyword evidence="1 4" id="KW-0489">Methyltransferase</keyword>
<dbReference type="EMBL" id="MT143411">
    <property type="protein sequence ID" value="QJA96552.1"/>
    <property type="molecule type" value="Genomic_DNA"/>
</dbReference>
<dbReference type="PRINTS" id="PR00508">
    <property type="entry name" value="S21N4MTFRASE"/>
</dbReference>
<dbReference type="Gene3D" id="3.40.50.150">
    <property type="entry name" value="Vaccinia Virus protein VP39"/>
    <property type="match status" value="1"/>
</dbReference>
<evidence type="ECO:0000259" key="3">
    <source>
        <dbReference type="Pfam" id="PF01555"/>
    </source>
</evidence>
<protein>
    <submittedName>
        <fullName evidence="4">Putative methyltransferase</fullName>
    </submittedName>
</protein>
<dbReference type="GO" id="GO:0003677">
    <property type="term" value="F:DNA binding"/>
    <property type="evidence" value="ECO:0007669"/>
    <property type="project" value="InterPro"/>
</dbReference>
<accession>A0A6M3LST2</accession>
<evidence type="ECO:0000256" key="2">
    <source>
        <dbReference type="ARBA" id="ARBA00022679"/>
    </source>
</evidence>
<gene>
    <name evidence="4" type="ORF">MM415B08046_0007</name>
</gene>
<evidence type="ECO:0000256" key="1">
    <source>
        <dbReference type="ARBA" id="ARBA00022603"/>
    </source>
</evidence>
<feature type="domain" description="DNA methylase N-4/N-6" evidence="3">
    <location>
        <begin position="25"/>
        <end position="90"/>
    </location>
</feature>
<name>A0A6M3LST2_9ZZZZ</name>
<dbReference type="GO" id="GO:0008170">
    <property type="term" value="F:N-methyltransferase activity"/>
    <property type="evidence" value="ECO:0007669"/>
    <property type="project" value="InterPro"/>
</dbReference>
<proteinExistence type="predicted"/>
<dbReference type="GO" id="GO:0032259">
    <property type="term" value="P:methylation"/>
    <property type="evidence" value="ECO:0007669"/>
    <property type="project" value="UniProtKB-KW"/>
</dbReference>
<sequence>MTLKSAKYKFLDSTGDHLWNGMLRKGGEERFHPTQKPLEVISWALGLAGDVQTVLDPWMGSGTTLRAAKNAGKQAVGIEREEKYCKIATERLKQGVLSFES</sequence>